<comment type="caution">
    <text evidence="2">The sequence shown here is derived from an EMBL/GenBank/DDBJ whole genome shotgun (WGS) entry which is preliminary data.</text>
</comment>
<name>A0AAV3YDC5_9GAST</name>
<feature type="region of interest" description="Disordered" evidence="1">
    <location>
        <begin position="190"/>
        <end position="222"/>
    </location>
</feature>
<feature type="compositionally biased region" description="Low complexity" evidence="1">
    <location>
        <begin position="95"/>
        <end position="111"/>
    </location>
</feature>
<feature type="region of interest" description="Disordered" evidence="1">
    <location>
        <begin position="95"/>
        <end position="126"/>
    </location>
</feature>
<accession>A0AAV3YDC5</accession>
<feature type="compositionally biased region" description="Polar residues" evidence="1">
    <location>
        <begin position="197"/>
        <end position="215"/>
    </location>
</feature>
<feature type="region of interest" description="Disordered" evidence="1">
    <location>
        <begin position="340"/>
        <end position="412"/>
    </location>
</feature>
<feature type="compositionally biased region" description="Polar residues" evidence="1">
    <location>
        <begin position="357"/>
        <end position="366"/>
    </location>
</feature>
<proteinExistence type="predicted"/>
<evidence type="ECO:0000256" key="1">
    <source>
        <dbReference type="SAM" id="MobiDB-lite"/>
    </source>
</evidence>
<evidence type="ECO:0000313" key="3">
    <source>
        <dbReference type="Proteomes" id="UP000735302"/>
    </source>
</evidence>
<dbReference type="Proteomes" id="UP000735302">
    <property type="component" value="Unassembled WGS sequence"/>
</dbReference>
<feature type="compositionally biased region" description="Low complexity" evidence="1">
    <location>
        <begin position="381"/>
        <end position="391"/>
    </location>
</feature>
<dbReference type="AlphaFoldDB" id="A0AAV3YDC5"/>
<protein>
    <submittedName>
        <fullName evidence="2">Uncharacterized protein</fullName>
    </submittedName>
</protein>
<evidence type="ECO:0000313" key="2">
    <source>
        <dbReference type="EMBL" id="GFN81028.1"/>
    </source>
</evidence>
<feature type="compositionally biased region" description="Polar residues" evidence="1">
    <location>
        <begin position="645"/>
        <end position="655"/>
    </location>
</feature>
<feature type="region of interest" description="Disordered" evidence="1">
    <location>
        <begin position="624"/>
        <end position="655"/>
    </location>
</feature>
<sequence>MTAQQKPLRFLFSKYAALAPNGTSPPGSKQQQPYDSLRSLKVPGWSKSGSLGDLHLLASDISQSKLDRIHIFLALSEVPGQSPASVMDSSVGSSSILDTGSCGQSRGTTRAGEGGRGSRVGSPARFRSRSQEFESIYRLAASRCSPEFLKNGFWHTEYYAQKTSYFQNSISHQGGQSAMLINNNKQVDIHGKRTNKKQSSSENTNKGESAKSNDISVRGEDTASTRDVLQLMIEERRHNNIDGCGSLRPAHQLSFSYQDLNNMIDGKYPISSRRQRHPSAKHNKGLDEQKTYFTQEQRVLAGQLPRCNSLSTVDADRLDSSCYHYLLERLSSDNSSGILTSEATERASSKASARAQRPSTSGTEATAQRLRNLHTRTTDLSSPPSQSRQQPILPPGLPGMSNAPLAPSSSIKSPELPWPPCYALIPSWPSYEDIQTLNGPGDNRRNRRTKDCEKYRKIDGIWEKGPQTPLHLKNKIHIVPSHTTTICEKCNLFNTQCAQHTSSMKSKRPTSPKNAVENLENVLQGNNYHKQPLPQNQITHNRKIKSNGQSKYYFPPATANTNSSMKVNIGIKEPFSATISKAHIAPTSKEFQYGQCLSNPKPLVNGNLDRILNVDSISNHRHHFISSNSSSVPSSSNYSDRLKRQNQPQKSRSSVSYSWDRASKVSFVNTII</sequence>
<organism evidence="2 3">
    <name type="scientific">Plakobranchus ocellatus</name>
    <dbReference type="NCBI Taxonomy" id="259542"/>
    <lineage>
        <taxon>Eukaryota</taxon>
        <taxon>Metazoa</taxon>
        <taxon>Spiralia</taxon>
        <taxon>Lophotrochozoa</taxon>
        <taxon>Mollusca</taxon>
        <taxon>Gastropoda</taxon>
        <taxon>Heterobranchia</taxon>
        <taxon>Euthyneura</taxon>
        <taxon>Panpulmonata</taxon>
        <taxon>Sacoglossa</taxon>
        <taxon>Placobranchoidea</taxon>
        <taxon>Plakobranchidae</taxon>
        <taxon>Plakobranchus</taxon>
    </lineage>
</organism>
<reference evidence="2 3" key="1">
    <citation type="journal article" date="2021" name="Elife">
        <title>Chloroplast acquisition without the gene transfer in kleptoplastic sea slugs, Plakobranchus ocellatus.</title>
        <authorList>
            <person name="Maeda T."/>
            <person name="Takahashi S."/>
            <person name="Yoshida T."/>
            <person name="Shimamura S."/>
            <person name="Takaki Y."/>
            <person name="Nagai Y."/>
            <person name="Toyoda A."/>
            <person name="Suzuki Y."/>
            <person name="Arimoto A."/>
            <person name="Ishii H."/>
            <person name="Satoh N."/>
            <person name="Nishiyama T."/>
            <person name="Hasebe M."/>
            <person name="Maruyama T."/>
            <person name="Minagawa J."/>
            <person name="Obokata J."/>
            <person name="Shigenobu S."/>
        </authorList>
    </citation>
    <scope>NUCLEOTIDE SEQUENCE [LARGE SCALE GENOMIC DNA]</scope>
</reference>
<feature type="compositionally biased region" description="Low complexity" evidence="1">
    <location>
        <begin position="625"/>
        <end position="639"/>
    </location>
</feature>
<keyword evidence="3" id="KW-1185">Reference proteome</keyword>
<dbReference type="EMBL" id="BLXT01000876">
    <property type="protein sequence ID" value="GFN81028.1"/>
    <property type="molecule type" value="Genomic_DNA"/>
</dbReference>
<gene>
    <name evidence="2" type="ORF">PoB_000753400</name>
</gene>